<keyword evidence="2" id="KW-1185">Reference proteome</keyword>
<protein>
    <submittedName>
        <fullName evidence="1">Uncharacterized protein</fullName>
    </submittedName>
</protein>
<organism evidence="1 2">
    <name type="scientific">Klebsormidium nitens</name>
    <name type="common">Green alga</name>
    <name type="synonym">Ulothrix nitens</name>
    <dbReference type="NCBI Taxonomy" id="105231"/>
    <lineage>
        <taxon>Eukaryota</taxon>
        <taxon>Viridiplantae</taxon>
        <taxon>Streptophyta</taxon>
        <taxon>Klebsormidiophyceae</taxon>
        <taxon>Klebsormidiales</taxon>
        <taxon>Klebsormidiaceae</taxon>
        <taxon>Klebsormidium</taxon>
    </lineage>
</organism>
<sequence length="127" mass="14300">MRRNTDHLQMIIVRVHDEHFKFTPDAPAHAIGAALECLAGQAGILVRAGDHYTPLADEEVPAGEYTFKTRSSFKEERAVIKERIRAMNERVTKLLIEVPSQPLALAGNFFSYLQLKAKPTSEAVERR</sequence>
<dbReference type="AlphaFoldDB" id="A0A1Y1HRV6"/>
<evidence type="ECO:0000313" key="1">
    <source>
        <dbReference type="EMBL" id="GAQ81364.1"/>
    </source>
</evidence>
<dbReference type="EMBL" id="DF237027">
    <property type="protein sequence ID" value="GAQ81364.1"/>
    <property type="molecule type" value="Genomic_DNA"/>
</dbReference>
<accession>A0A1Y1HRV6</accession>
<dbReference type="Proteomes" id="UP000054558">
    <property type="component" value="Unassembled WGS sequence"/>
</dbReference>
<name>A0A1Y1HRV6_KLENI</name>
<reference evidence="1 2" key="1">
    <citation type="journal article" date="2014" name="Nat. Commun.">
        <title>Klebsormidium flaccidum genome reveals primary factors for plant terrestrial adaptation.</title>
        <authorList>
            <person name="Hori K."/>
            <person name="Maruyama F."/>
            <person name="Fujisawa T."/>
            <person name="Togashi T."/>
            <person name="Yamamoto N."/>
            <person name="Seo M."/>
            <person name="Sato S."/>
            <person name="Yamada T."/>
            <person name="Mori H."/>
            <person name="Tajima N."/>
            <person name="Moriyama T."/>
            <person name="Ikeuchi M."/>
            <person name="Watanabe M."/>
            <person name="Wada H."/>
            <person name="Kobayashi K."/>
            <person name="Saito M."/>
            <person name="Masuda T."/>
            <person name="Sasaki-Sekimoto Y."/>
            <person name="Mashiguchi K."/>
            <person name="Awai K."/>
            <person name="Shimojima M."/>
            <person name="Masuda S."/>
            <person name="Iwai M."/>
            <person name="Nobusawa T."/>
            <person name="Narise T."/>
            <person name="Kondo S."/>
            <person name="Saito H."/>
            <person name="Sato R."/>
            <person name="Murakawa M."/>
            <person name="Ihara Y."/>
            <person name="Oshima-Yamada Y."/>
            <person name="Ohtaka K."/>
            <person name="Satoh M."/>
            <person name="Sonobe K."/>
            <person name="Ishii M."/>
            <person name="Ohtani R."/>
            <person name="Kanamori-Sato M."/>
            <person name="Honoki R."/>
            <person name="Miyazaki D."/>
            <person name="Mochizuki H."/>
            <person name="Umetsu J."/>
            <person name="Higashi K."/>
            <person name="Shibata D."/>
            <person name="Kamiya Y."/>
            <person name="Sato N."/>
            <person name="Nakamura Y."/>
            <person name="Tabata S."/>
            <person name="Ida S."/>
            <person name="Kurokawa K."/>
            <person name="Ohta H."/>
        </authorList>
    </citation>
    <scope>NUCLEOTIDE SEQUENCE [LARGE SCALE GENOMIC DNA]</scope>
    <source>
        <strain evidence="1 2">NIES-2285</strain>
    </source>
</reference>
<evidence type="ECO:0000313" key="2">
    <source>
        <dbReference type="Proteomes" id="UP000054558"/>
    </source>
</evidence>
<gene>
    <name evidence="1" type="ORF">KFL_000780270</name>
</gene>
<proteinExistence type="predicted"/>